<comment type="caution">
    <text evidence="16">The sequence shown here is derived from an EMBL/GenBank/DDBJ whole genome shotgun (WGS) entry which is preliminary data.</text>
</comment>
<dbReference type="FunFam" id="3.30.70.260:FF:000036">
    <property type="entry name" value="D-3-phosphoglycerate dehydrogenase"/>
    <property type="match status" value="1"/>
</dbReference>
<proteinExistence type="inferred from homology"/>
<dbReference type="Pfam" id="PF02826">
    <property type="entry name" value="2-Hacid_dh_C"/>
    <property type="match status" value="1"/>
</dbReference>
<dbReference type="GO" id="GO:0051287">
    <property type="term" value="F:NAD binding"/>
    <property type="evidence" value="ECO:0007669"/>
    <property type="project" value="InterPro"/>
</dbReference>
<evidence type="ECO:0000256" key="5">
    <source>
        <dbReference type="ARBA" id="ARBA00013143"/>
    </source>
</evidence>
<dbReference type="InterPro" id="IPR050857">
    <property type="entry name" value="D-2-hydroxyacid_DH"/>
</dbReference>
<reference evidence="16" key="2">
    <citation type="submission" date="2023-05" db="EMBL/GenBank/DDBJ databases">
        <authorList>
            <consortium name="Lawrence Berkeley National Laboratory"/>
            <person name="Steindorff A."/>
            <person name="Hensen N."/>
            <person name="Bonometti L."/>
            <person name="Westerberg I."/>
            <person name="Brannstrom I.O."/>
            <person name="Guillou S."/>
            <person name="Cros-Aarteil S."/>
            <person name="Calhoun S."/>
            <person name="Haridas S."/>
            <person name="Kuo A."/>
            <person name="Mondo S."/>
            <person name="Pangilinan J."/>
            <person name="Riley R."/>
            <person name="Labutti K."/>
            <person name="Andreopoulos B."/>
            <person name="Lipzen A."/>
            <person name="Chen C."/>
            <person name="Yanf M."/>
            <person name="Daum C."/>
            <person name="Ng V."/>
            <person name="Clum A."/>
            <person name="Ohm R."/>
            <person name="Martin F."/>
            <person name="Silar P."/>
            <person name="Natvig D."/>
            <person name="Lalanne C."/>
            <person name="Gautier V."/>
            <person name="Ament-Velasquez S.L."/>
            <person name="Kruys A."/>
            <person name="Hutchinson M.I."/>
            <person name="Powell A.J."/>
            <person name="Barry K."/>
            <person name="Miller A.N."/>
            <person name="Grigoriev I.V."/>
            <person name="Debuchy R."/>
            <person name="Gladieux P."/>
            <person name="Thoren M.H."/>
            <person name="Johannesson H."/>
        </authorList>
    </citation>
    <scope>NUCLEOTIDE SEQUENCE</scope>
    <source>
        <strain evidence="16">CBS 123565</strain>
    </source>
</reference>
<evidence type="ECO:0000256" key="8">
    <source>
        <dbReference type="ARBA" id="ARBA00023002"/>
    </source>
</evidence>
<dbReference type="CDD" id="cd12176">
    <property type="entry name" value="PGDH_3"/>
    <property type="match status" value="1"/>
</dbReference>
<keyword evidence="10" id="KW-0718">Serine biosynthesis</keyword>
<evidence type="ECO:0000256" key="6">
    <source>
        <dbReference type="ARBA" id="ARBA00022553"/>
    </source>
</evidence>
<comment type="similarity">
    <text evidence="3 14">Belongs to the D-isomer specific 2-hydroxyacid dehydrogenase family.</text>
</comment>
<dbReference type="SUPFAM" id="SSF55021">
    <property type="entry name" value="ACT-like"/>
    <property type="match status" value="1"/>
</dbReference>
<evidence type="ECO:0000256" key="10">
    <source>
        <dbReference type="ARBA" id="ARBA00023299"/>
    </source>
</evidence>
<keyword evidence="6" id="KW-0597">Phosphoprotein</keyword>
<dbReference type="PROSITE" id="PS00671">
    <property type="entry name" value="D_2_HYDROXYACID_DH_3"/>
    <property type="match status" value="1"/>
</dbReference>
<dbReference type="PANTHER" id="PTHR42789:SF1">
    <property type="entry name" value="D-ISOMER SPECIFIC 2-HYDROXYACID DEHYDROGENASE FAMILY PROTEIN (AFU_ORTHOLOGUE AFUA_6G10090)"/>
    <property type="match status" value="1"/>
</dbReference>
<dbReference type="PROSITE" id="PS51671">
    <property type="entry name" value="ACT"/>
    <property type="match status" value="1"/>
</dbReference>
<dbReference type="GO" id="GO:0061759">
    <property type="term" value="F:2-oxoglutarate reductase activity"/>
    <property type="evidence" value="ECO:0007669"/>
    <property type="project" value="UniProtKB-ARBA"/>
</dbReference>
<dbReference type="InterPro" id="IPR029752">
    <property type="entry name" value="D-isomer_DH_CS1"/>
</dbReference>
<dbReference type="AlphaFoldDB" id="A0AAN6ZH21"/>
<keyword evidence="9" id="KW-0520">NAD</keyword>
<evidence type="ECO:0000256" key="4">
    <source>
        <dbReference type="ARBA" id="ARBA00013001"/>
    </source>
</evidence>
<dbReference type="FunFam" id="3.40.50.720:FF:000041">
    <property type="entry name" value="D-3-phosphoglycerate dehydrogenase"/>
    <property type="match status" value="1"/>
</dbReference>
<dbReference type="PROSITE" id="PS00065">
    <property type="entry name" value="D_2_HYDROXYACID_DH_1"/>
    <property type="match status" value="1"/>
</dbReference>
<sequence>MAAPRNIVQPSLGEAVSYSMSLSPTNTFHSPPPGHGSFMTGGFDLRAAVKQLKPFNTEDIKILLLENVNETGRDMLKGQGYQVEFLKTSLPEDQLIEKIRDVHVIGVRSKTHLTAKVLKEAKNLLVIGCFCIGTNQVDLDYAAKQGIAVFNSPFANSRSVAELVIGEIISLARQLGDRSLEMHRGTWNKVSAKCWEIRGKTLGIVGYGHIGSQLSVLAEAMGMSVIYYDIATLMAIGSARQVPTLEALLEQADFVSLHVPETQDTANLMSAKQFECMKMGSYLINASRGTVVDIGALVKAMRVGRVAGAALDVYPNEPAANGDYFVNNLNGWAEDLRGLGNVILTPHIGGSTEEAQRAIGIEVASALVRYINQGTTLGSVNLPEVNMRSLTLDDHEHARVIYIHRNVPGVLRKVNGILADHNVDKQISDSKGDIAYLMADVSNIKTEDIKEIRDSLDALSSRILTRILY</sequence>
<dbReference type="InterPro" id="IPR036291">
    <property type="entry name" value="NAD(P)-bd_dom_sf"/>
</dbReference>
<dbReference type="InterPro" id="IPR029753">
    <property type="entry name" value="D-isomer_DH_CS"/>
</dbReference>
<dbReference type="GO" id="GO:0004617">
    <property type="term" value="F:phosphoglycerate dehydrogenase activity"/>
    <property type="evidence" value="ECO:0007669"/>
    <property type="project" value="UniProtKB-EC"/>
</dbReference>
<evidence type="ECO:0000256" key="14">
    <source>
        <dbReference type="RuleBase" id="RU003719"/>
    </source>
</evidence>
<evidence type="ECO:0000256" key="3">
    <source>
        <dbReference type="ARBA" id="ARBA00005854"/>
    </source>
</evidence>
<evidence type="ECO:0000256" key="9">
    <source>
        <dbReference type="ARBA" id="ARBA00023027"/>
    </source>
</evidence>
<evidence type="ECO:0000313" key="17">
    <source>
        <dbReference type="Proteomes" id="UP001304895"/>
    </source>
</evidence>
<dbReference type="InterPro" id="IPR045865">
    <property type="entry name" value="ACT-like_dom_sf"/>
</dbReference>
<evidence type="ECO:0000256" key="7">
    <source>
        <dbReference type="ARBA" id="ARBA00022605"/>
    </source>
</evidence>
<dbReference type="InterPro" id="IPR006140">
    <property type="entry name" value="D-isomer_DH_NAD-bd"/>
</dbReference>
<dbReference type="InterPro" id="IPR002912">
    <property type="entry name" value="ACT_dom"/>
</dbReference>
<evidence type="ECO:0000256" key="2">
    <source>
        <dbReference type="ARBA" id="ARBA00005216"/>
    </source>
</evidence>
<gene>
    <name evidence="16" type="ORF">BT67DRAFT_370669</name>
</gene>
<keyword evidence="17" id="KW-1185">Reference proteome</keyword>
<dbReference type="InterPro" id="IPR006139">
    <property type="entry name" value="D-isomer_2_OHA_DH_cat_dom"/>
</dbReference>
<dbReference type="Gene3D" id="3.40.50.720">
    <property type="entry name" value="NAD(P)-binding Rossmann-like Domain"/>
    <property type="match status" value="2"/>
</dbReference>
<reference evidence="16" key="1">
    <citation type="journal article" date="2023" name="Mol. Phylogenet. Evol.">
        <title>Genome-scale phylogeny and comparative genomics of the fungal order Sordariales.</title>
        <authorList>
            <person name="Hensen N."/>
            <person name="Bonometti L."/>
            <person name="Westerberg I."/>
            <person name="Brannstrom I.O."/>
            <person name="Guillou S."/>
            <person name="Cros-Aarteil S."/>
            <person name="Calhoun S."/>
            <person name="Haridas S."/>
            <person name="Kuo A."/>
            <person name="Mondo S."/>
            <person name="Pangilinan J."/>
            <person name="Riley R."/>
            <person name="LaButti K."/>
            <person name="Andreopoulos B."/>
            <person name="Lipzen A."/>
            <person name="Chen C."/>
            <person name="Yan M."/>
            <person name="Daum C."/>
            <person name="Ng V."/>
            <person name="Clum A."/>
            <person name="Steindorff A."/>
            <person name="Ohm R.A."/>
            <person name="Martin F."/>
            <person name="Silar P."/>
            <person name="Natvig D.O."/>
            <person name="Lalanne C."/>
            <person name="Gautier V."/>
            <person name="Ament-Velasquez S.L."/>
            <person name="Kruys A."/>
            <person name="Hutchinson M.I."/>
            <person name="Powell A.J."/>
            <person name="Barry K."/>
            <person name="Miller A.N."/>
            <person name="Grigoriev I.V."/>
            <person name="Debuchy R."/>
            <person name="Gladieux P."/>
            <person name="Hiltunen Thoren M."/>
            <person name="Johannesson H."/>
        </authorList>
    </citation>
    <scope>NUCLEOTIDE SEQUENCE</scope>
    <source>
        <strain evidence="16">CBS 123565</strain>
    </source>
</reference>
<dbReference type="EC" id="1.1.1.399" evidence="4"/>
<dbReference type="EMBL" id="MU853402">
    <property type="protein sequence ID" value="KAK4137603.1"/>
    <property type="molecule type" value="Genomic_DNA"/>
</dbReference>
<dbReference type="Pfam" id="PF00389">
    <property type="entry name" value="2-Hacid_dh"/>
    <property type="match status" value="1"/>
</dbReference>
<feature type="domain" description="ACT" evidence="15">
    <location>
        <begin position="399"/>
        <end position="469"/>
    </location>
</feature>
<evidence type="ECO:0000259" key="15">
    <source>
        <dbReference type="PROSITE" id="PS51671"/>
    </source>
</evidence>
<accession>A0AAN6ZH21</accession>
<comment type="catalytic activity">
    <reaction evidence="12">
        <text>(R)-2-hydroxyglutarate + NAD(+) = 2-oxoglutarate + NADH + H(+)</text>
        <dbReference type="Rhea" id="RHEA:49612"/>
        <dbReference type="ChEBI" id="CHEBI:15378"/>
        <dbReference type="ChEBI" id="CHEBI:15801"/>
        <dbReference type="ChEBI" id="CHEBI:16810"/>
        <dbReference type="ChEBI" id="CHEBI:57540"/>
        <dbReference type="ChEBI" id="CHEBI:57945"/>
        <dbReference type="EC" id="1.1.1.399"/>
    </reaction>
</comment>
<dbReference type="NCBIfam" id="NF008759">
    <property type="entry name" value="PRK11790.1"/>
    <property type="match status" value="1"/>
</dbReference>
<dbReference type="Proteomes" id="UP001304895">
    <property type="component" value="Unassembled WGS sequence"/>
</dbReference>
<keyword evidence="7" id="KW-0028">Amino-acid biosynthesis</keyword>
<evidence type="ECO:0000256" key="13">
    <source>
        <dbReference type="ARBA" id="ARBA00048731"/>
    </source>
</evidence>
<dbReference type="EC" id="1.1.1.95" evidence="5"/>
<dbReference type="SUPFAM" id="SSF52283">
    <property type="entry name" value="Formate/glycerate dehydrogenase catalytic domain-like"/>
    <property type="match status" value="1"/>
</dbReference>
<comment type="catalytic activity">
    <reaction evidence="13">
        <text>(2R)-3-phosphoglycerate + NAD(+) = 3-phosphooxypyruvate + NADH + H(+)</text>
        <dbReference type="Rhea" id="RHEA:12641"/>
        <dbReference type="ChEBI" id="CHEBI:15378"/>
        <dbReference type="ChEBI" id="CHEBI:18110"/>
        <dbReference type="ChEBI" id="CHEBI:57540"/>
        <dbReference type="ChEBI" id="CHEBI:57945"/>
        <dbReference type="ChEBI" id="CHEBI:58272"/>
        <dbReference type="EC" id="1.1.1.95"/>
    </reaction>
</comment>
<evidence type="ECO:0000256" key="11">
    <source>
        <dbReference type="ARBA" id="ARBA00030455"/>
    </source>
</evidence>
<evidence type="ECO:0000313" key="16">
    <source>
        <dbReference type="EMBL" id="KAK4137603.1"/>
    </source>
</evidence>
<name>A0AAN6ZH21_9PEZI</name>
<comment type="pathway">
    <text evidence="2">Amino-acid biosynthesis; L-serine biosynthesis; L-serine from 3-phospho-D-glycerate: step 1/3.</text>
</comment>
<keyword evidence="8 14" id="KW-0560">Oxidoreductase</keyword>
<dbReference type="PROSITE" id="PS00670">
    <property type="entry name" value="D_2_HYDROXYACID_DH_2"/>
    <property type="match status" value="1"/>
</dbReference>
<dbReference type="SUPFAM" id="SSF51735">
    <property type="entry name" value="NAD(P)-binding Rossmann-fold domains"/>
    <property type="match status" value="1"/>
</dbReference>
<comment type="function">
    <text evidence="1">Catalyzes the reversible oxidation of 3-phospho-D-glycerate to 3-phosphonooxypyruvate, the first step of the phosphorylated L-serine biosynthesis pathway. Also catalyzes the reversible oxidation of 2-hydroxyglutarate to 2-oxoglutarate.</text>
</comment>
<evidence type="ECO:0000256" key="1">
    <source>
        <dbReference type="ARBA" id="ARBA00003800"/>
    </source>
</evidence>
<dbReference type="PANTHER" id="PTHR42789">
    <property type="entry name" value="D-ISOMER SPECIFIC 2-HYDROXYACID DEHYDROGENASE FAMILY PROTEIN (AFU_ORTHOLOGUE AFUA_6G10090)"/>
    <property type="match status" value="1"/>
</dbReference>
<evidence type="ECO:0000256" key="12">
    <source>
        <dbReference type="ARBA" id="ARBA00048126"/>
    </source>
</evidence>
<dbReference type="Gene3D" id="3.30.70.260">
    <property type="match status" value="1"/>
</dbReference>
<protein>
    <recommendedName>
        <fullName evidence="11">2-oxoglutarate reductase</fullName>
        <ecNumber evidence="4">1.1.1.399</ecNumber>
        <ecNumber evidence="5">1.1.1.95</ecNumber>
    </recommendedName>
</protein>
<organism evidence="16 17">
    <name type="scientific">Trichocladium antarcticum</name>
    <dbReference type="NCBI Taxonomy" id="1450529"/>
    <lineage>
        <taxon>Eukaryota</taxon>
        <taxon>Fungi</taxon>
        <taxon>Dikarya</taxon>
        <taxon>Ascomycota</taxon>
        <taxon>Pezizomycotina</taxon>
        <taxon>Sordariomycetes</taxon>
        <taxon>Sordariomycetidae</taxon>
        <taxon>Sordariales</taxon>
        <taxon>Chaetomiaceae</taxon>
        <taxon>Trichocladium</taxon>
    </lineage>
</organism>
<dbReference type="GO" id="GO:0006564">
    <property type="term" value="P:L-serine biosynthetic process"/>
    <property type="evidence" value="ECO:0007669"/>
    <property type="project" value="UniProtKB-KW"/>
</dbReference>